<sequence>MDNLVMNSCIPESNQYVNQNWFQQHLPFSNKKLYENNLNFTQTMANTPEDEDINIQRKKSSSRDPLSHRIIEKRRRDRMNNCLADLSRLIPTSYLKKSSSLQGRGRIEKTEIIEMAIKHMKHLQAHKYCTDDSKCDLSNTSSLDEEERVRQYRLGYQECLSEAIRFLVEMEGLFTGDGLCRRMMDYLHNHMSTLHKVNQTVNESDIGSHPLIGKSRTPSMSESTTSANEKMDINDSDMIDTKPYHSKPVVTSHLREMLESSATSKCSSKSSPQMSLSSGSPSVSPNGFNPNGDQNVYNFKKEIKDRFQANQKVVAPPMKSISPSLTSSAAAIDDERVSNSSLSSLATQASDHRSETSGYSSNSSSKSLPTTTSSKSPVFVPIFALHPSGNYYLPLTVDAALIGPQITAKDTEINSYPVLHPINITVNFSYQTPQLPAPLDYSQPPVWPPMVVHSSLVVTQCQHHYCLDCIVEWLMISDTNNCPQCDQSLTTRSRFRDNMDMDQVILIGEDILVQRDQRINNITSKWRIRCDYHWNGCQEVFPLEELSTHVKTCSHNCCQICGLSVGLTPEDHNCLKSNEVNDSLNEKVVDNHFMPQKSTESEIYANGCENELNVSEEMSEDLVDIETEESQFWSIVSI</sequence>
<evidence type="ECO:0000313" key="14">
    <source>
        <dbReference type="EMBL" id="CAD7637938.1"/>
    </source>
</evidence>
<dbReference type="PROSITE" id="PS50888">
    <property type="entry name" value="BHLH"/>
    <property type="match status" value="1"/>
</dbReference>
<dbReference type="PROSITE" id="PS51054">
    <property type="entry name" value="ORANGE"/>
    <property type="match status" value="1"/>
</dbReference>
<dbReference type="Gene3D" id="4.10.280.10">
    <property type="entry name" value="Helix-loop-helix DNA-binding domain"/>
    <property type="match status" value="1"/>
</dbReference>
<keyword evidence="4" id="KW-0862">Zinc</keyword>
<name>A0A7R9LA85_9ACAR</name>
<feature type="compositionally biased region" description="Low complexity" evidence="10">
    <location>
        <begin position="356"/>
        <end position="374"/>
    </location>
</feature>
<dbReference type="Gene3D" id="3.30.40.10">
    <property type="entry name" value="Zinc/RING finger domain, C3HC4 (zinc finger)"/>
    <property type="match status" value="1"/>
</dbReference>
<feature type="domain" description="BHLH" evidence="12">
    <location>
        <begin position="63"/>
        <end position="123"/>
    </location>
</feature>
<dbReference type="GO" id="GO:0008270">
    <property type="term" value="F:zinc ion binding"/>
    <property type="evidence" value="ECO:0007669"/>
    <property type="project" value="UniProtKB-KW"/>
</dbReference>
<feature type="compositionally biased region" description="Basic and acidic residues" evidence="10">
    <location>
        <begin position="229"/>
        <end position="243"/>
    </location>
</feature>
<dbReference type="PROSITE" id="PS50089">
    <property type="entry name" value="ZF_RING_2"/>
    <property type="match status" value="1"/>
</dbReference>
<feature type="region of interest" description="Disordered" evidence="10">
    <location>
        <begin position="342"/>
        <end position="374"/>
    </location>
</feature>
<dbReference type="EMBL" id="OC914979">
    <property type="protein sequence ID" value="CAD7637938.1"/>
    <property type="molecule type" value="Genomic_DNA"/>
</dbReference>
<reference evidence="14" key="1">
    <citation type="submission" date="2020-11" db="EMBL/GenBank/DDBJ databases">
        <authorList>
            <person name="Tran Van P."/>
        </authorList>
    </citation>
    <scope>NUCLEOTIDE SEQUENCE</scope>
</reference>
<dbReference type="InterPro" id="IPR050370">
    <property type="entry name" value="HES_HEY"/>
</dbReference>
<keyword evidence="3 9" id="KW-0863">Zinc-finger</keyword>
<dbReference type="SUPFAM" id="SSF57850">
    <property type="entry name" value="RING/U-box"/>
    <property type="match status" value="1"/>
</dbReference>
<dbReference type="InterPro" id="IPR001841">
    <property type="entry name" value="Znf_RING"/>
</dbReference>
<evidence type="ECO:0000256" key="3">
    <source>
        <dbReference type="ARBA" id="ARBA00022771"/>
    </source>
</evidence>
<dbReference type="PANTHER" id="PTHR10985">
    <property type="entry name" value="BASIC HELIX-LOOP-HELIX TRANSCRIPTION FACTOR, HES-RELATED"/>
    <property type="match status" value="1"/>
</dbReference>
<dbReference type="InterPro" id="IPR011598">
    <property type="entry name" value="bHLH_dom"/>
</dbReference>
<evidence type="ECO:0000313" key="15">
    <source>
        <dbReference type="Proteomes" id="UP000728032"/>
    </source>
</evidence>
<dbReference type="CDD" id="cd11440">
    <property type="entry name" value="bHLH-O_Cwo_like"/>
    <property type="match status" value="1"/>
</dbReference>
<organism evidence="14">
    <name type="scientific">Oppiella nova</name>
    <dbReference type="NCBI Taxonomy" id="334625"/>
    <lineage>
        <taxon>Eukaryota</taxon>
        <taxon>Metazoa</taxon>
        <taxon>Ecdysozoa</taxon>
        <taxon>Arthropoda</taxon>
        <taxon>Chelicerata</taxon>
        <taxon>Arachnida</taxon>
        <taxon>Acari</taxon>
        <taxon>Acariformes</taxon>
        <taxon>Sarcoptiformes</taxon>
        <taxon>Oribatida</taxon>
        <taxon>Brachypylina</taxon>
        <taxon>Oppioidea</taxon>
        <taxon>Oppiidae</taxon>
        <taxon>Oppiella</taxon>
    </lineage>
</organism>
<feature type="region of interest" description="Disordered" evidence="10">
    <location>
        <begin position="208"/>
        <end position="246"/>
    </location>
</feature>
<dbReference type="PROSITE" id="PS00518">
    <property type="entry name" value="ZF_RING_1"/>
    <property type="match status" value="1"/>
</dbReference>
<evidence type="ECO:0000259" key="12">
    <source>
        <dbReference type="PROSITE" id="PS50888"/>
    </source>
</evidence>
<evidence type="ECO:0000259" key="11">
    <source>
        <dbReference type="PROSITE" id="PS50089"/>
    </source>
</evidence>
<evidence type="ECO:0000256" key="4">
    <source>
        <dbReference type="ARBA" id="ARBA00022833"/>
    </source>
</evidence>
<dbReference type="GO" id="GO:0046983">
    <property type="term" value="F:protein dimerization activity"/>
    <property type="evidence" value="ECO:0007669"/>
    <property type="project" value="InterPro"/>
</dbReference>
<dbReference type="InterPro" id="IPR018957">
    <property type="entry name" value="Znf_C3HC4_RING-type"/>
</dbReference>
<keyword evidence="15" id="KW-1185">Reference proteome</keyword>
<dbReference type="GO" id="GO:0005634">
    <property type="term" value="C:nucleus"/>
    <property type="evidence" value="ECO:0007669"/>
    <property type="project" value="UniProtKB-SubCell"/>
</dbReference>
<keyword evidence="8" id="KW-0539">Nucleus</keyword>
<dbReference type="AlphaFoldDB" id="A0A7R9LA85"/>
<dbReference type="Pfam" id="PF00010">
    <property type="entry name" value="HLH"/>
    <property type="match status" value="1"/>
</dbReference>
<dbReference type="SUPFAM" id="SSF158457">
    <property type="entry name" value="Orange domain-like"/>
    <property type="match status" value="1"/>
</dbReference>
<dbReference type="SMART" id="SM00353">
    <property type="entry name" value="HLH"/>
    <property type="match status" value="1"/>
</dbReference>
<feature type="domain" description="Orange" evidence="13">
    <location>
        <begin position="152"/>
        <end position="187"/>
    </location>
</feature>
<evidence type="ECO:0000259" key="13">
    <source>
        <dbReference type="PROSITE" id="PS51054"/>
    </source>
</evidence>
<feature type="domain" description="RING-type" evidence="11">
    <location>
        <begin position="457"/>
        <end position="486"/>
    </location>
</feature>
<evidence type="ECO:0000256" key="6">
    <source>
        <dbReference type="ARBA" id="ARBA00023125"/>
    </source>
</evidence>
<protein>
    <submittedName>
        <fullName evidence="14">Uncharacterized protein</fullName>
    </submittedName>
</protein>
<keyword evidence="6" id="KW-0238">DNA-binding</keyword>
<dbReference type="InterPro" id="IPR003650">
    <property type="entry name" value="Orange_dom"/>
</dbReference>
<dbReference type="GO" id="GO:0003677">
    <property type="term" value="F:DNA binding"/>
    <property type="evidence" value="ECO:0007669"/>
    <property type="project" value="UniProtKB-KW"/>
</dbReference>
<feature type="region of interest" description="Disordered" evidence="10">
    <location>
        <begin position="259"/>
        <end position="296"/>
    </location>
</feature>
<evidence type="ECO:0000256" key="1">
    <source>
        <dbReference type="ARBA" id="ARBA00004123"/>
    </source>
</evidence>
<dbReference type="Pfam" id="PF00097">
    <property type="entry name" value="zf-C3HC4"/>
    <property type="match status" value="1"/>
</dbReference>
<gene>
    <name evidence="14" type="ORF">ONB1V03_LOCUS1111</name>
</gene>
<keyword evidence="7" id="KW-0804">Transcription</keyword>
<dbReference type="InterPro" id="IPR013083">
    <property type="entry name" value="Znf_RING/FYVE/PHD"/>
</dbReference>
<dbReference type="FunFam" id="4.10.280.10:FF:000079">
    <property type="entry name" value="CLUMA_CG001539, isoform A"/>
    <property type="match status" value="1"/>
</dbReference>
<dbReference type="EMBL" id="CAJPVJ010000154">
    <property type="protein sequence ID" value="CAG2161505.1"/>
    <property type="molecule type" value="Genomic_DNA"/>
</dbReference>
<dbReference type="OrthoDB" id="6371181at2759"/>
<evidence type="ECO:0000256" key="7">
    <source>
        <dbReference type="ARBA" id="ARBA00023163"/>
    </source>
</evidence>
<feature type="compositionally biased region" description="Polar residues" evidence="10">
    <location>
        <begin position="216"/>
        <end position="228"/>
    </location>
</feature>
<evidence type="ECO:0000256" key="10">
    <source>
        <dbReference type="SAM" id="MobiDB-lite"/>
    </source>
</evidence>
<accession>A0A7R9LA85</accession>
<dbReference type="SUPFAM" id="SSF47459">
    <property type="entry name" value="HLH, helix-loop-helix DNA-binding domain"/>
    <property type="match status" value="1"/>
</dbReference>
<comment type="subcellular location">
    <subcellularLocation>
        <location evidence="1">Nucleus</location>
    </subcellularLocation>
</comment>
<dbReference type="Proteomes" id="UP000728032">
    <property type="component" value="Unassembled WGS sequence"/>
</dbReference>
<evidence type="ECO:0000256" key="5">
    <source>
        <dbReference type="ARBA" id="ARBA00023015"/>
    </source>
</evidence>
<keyword evidence="2" id="KW-0479">Metal-binding</keyword>
<dbReference type="Pfam" id="PF07527">
    <property type="entry name" value="Hairy_orange"/>
    <property type="match status" value="1"/>
</dbReference>
<dbReference type="Gene3D" id="6.10.250.980">
    <property type="match status" value="1"/>
</dbReference>
<evidence type="ECO:0000256" key="9">
    <source>
        <dbReference type="PROSITE-ProRule" id="PRU00175"/>
    </source>
</evidence>
<dbReference type="InterPro" id="IPR017907">
    <property type="entry name" value="Znf_RING_CS"/>
</dbReference>
<dbReference type="SMART" id="SM00511">
    <property type="entry name" value="ORANGE"/>
    <property type="match status" value="1"/>
</dbReference>
<evidence type="ECO:0000256" key="2">
    <source>
        <dbReference type="ARBA" id="ARBA00022723"/>
    </source>
</evidence>
<dbReference type="InterPro" id="IPR036638">
    <property type="entry name" value="HLH_DNA-bd_sf"/>
</dbReference>
<evidence type="ECO:0000256" key="8">
    <source>
        <dbReference type="ARBA" id="ARBA00023242"/>
    </source>
</evidence>
<feature type="compositionally biased region" description="Polar residues" evidence="10">
    <location>
        <begin position="286"/>
        <end position="296"/>
    </location>
</feature>
<proteinExistence type="predicted"/>
<dbReference type="GO" id="GO:0006355">
    <property type="term" value="P:regulation of DNA-templated transcription"/>
    <property type="evidence" value="ECO:0007669"/>
    <property type="project" value="InterPro"/>
</dbReference>
<keyword evidence="5" id="KW-0805">Transcription regulation</keyword>
<feature type="compositionally biased region" description="Low complexity" evidence="10">
    <location>
        <begin position="260"/>
        <end position="285"/>
    </location>
</feature>